<evidence type="ECO:0000259" key="11">
    <source>
        <dbReference type="Pfam" id="PF00593"/>
    </source>
</evidence>
<dbReference type="InterPro" id="IPR036942">
    <property type="entry name" value="Beta-barrel_TonB_sf"/>
</dbReference>
<dbReference type="Gene3D" id="2.170.130.10">
    <property type="entry name" value="TonB-dependent receptor, plug domain"/>
    <property type="match status" value="1"/>
</dbReference>
<dbReference type="Pfam" id="PF00593">
    <property type="entry name" value="TonB_dep_Rec_b-barrel"/>
    <property type="match status" value="1"/>
</dbReference>
<dbReference type="Gene3D" id="2.40.170.20">
    <property type="entry name" value="TonB-dependent receptor, beta-barrel domain"/>
    <property type="match status" value="1"/>
</dbReference>
<evidence type="ECO:0000256" key="4">
    <source>
        <dbReference type="ARBA" id="ARBA00022692"/>
    </source>
</evidence>
<evidence type="ECO:0000256" key="1">
    <source>
        <dbReference type="ARBA" id="ARBA00004571"/>
    </source>
</evidence>
<dbReference type="RefSeq" id="WP_229688853.1">
    <property type="nucleotide sequence ID" value="NZ_BMJC01000002.1"/>
</dbReference>
<dbReference type="InterPro" id="IPR008969">
    <property type="entry name" value="CarboxyPept-like_regulatory"/>
</dbReference>
<comment type="subcellular location">
    <subcellularLocation>
        <location evidence="1 8">Cell outer membrane</location>
        <topology evidence="1 8">Multi-pass membrane protein</topology>
    </subcellularLocation>
</comment>
<feature type="domain" description="TonB-dependent receptor-like beta-barrel" evidence="11">
    <location>
        <begin position="437"/>
        <end position="916"/>
    </location>
</feature>
<evidence type="ECO:0000256" key="3">
    <source>
        <dbReference type="ARBA" id="ARBA00022452"/>
    </source>
</evidence>
<reference evidence="13" key="2">
    <citation type="submission" date="2020-09" db="EMBL/GenBank/DDBJ databases">
        <authorList>
            <person name="Sun Q."/>
            <person name="Zhou Y."/>
        </authorList>
    </citation>
    <scope>NUCLEOTIDE SEQUENCE</scope>
    <source>
        <strain evidence="13">CGMCC 1.15448</strain>
    </source>
</reference>
<keyword evidence="2 8" id="KW-0813">Transport</keyword>
<proteinExistence type="inferred from homology"/>
<dbReference type="InterPro" id="IPR000531">
    <property type="entry name" value="Beta-barrel_TonB"/>
</dbReference>
<dbReference type="EMBL" id="BMJC01000002">
    <property type="protein sequence ID" value="GGA96053.1"/>
    <property type="molecule type" value="Genomic_DNA"/>
</dbReference>
<accession>A0A8J2UBZ6</accession>
<comment type="caution">
    <text evidence="13">The sequence shown here is derived from an EMBL/GenBank/DDBJ whole genome shotgun (WGS) entry which is preliminary data.</text>
</comment>
<dbReference type="SUPFAM" id="SSF49464">
    <property type="entry name" value="Carboxypeptidase regulatory domain-like"/>
    <property type="match status" value="1"/>
</dbReference>
<evidence type="ECO:0000256" key="6">
    <source>
        <dbReference type="ARBA" id="ARBA00023136"/>
    </source>
</evidence>
<dbReference type="Proteomes" id="UP000607559">
    <property type="component" value="Unassembled WGS sequence"/>
</dbReference>
<organism evidence="13 14">
    <name type="scientific">Puia dinghuensis</name>
    <dbReference type="NCBI Taxonomy" id="1792502"/>
    <lineage>
        <taxon>Bacteria</taxon>
        <taxon>Pseudomonadati</taxon>
        <taxon>Bacteroidota</taxon>
        <taxon>Chitinophagia</taxon>
        <taxon>Chitinophagales</taxon>
        <taxon>Chitinophagaceae</taxon>
        <taxon>Puia</taxon>
    </lineage>
</organism>
<dbReference type="PROSITE" id="PS52016">
    <property type="entry name" value="TONB_DEPENDENT_REC_3"/>
    <property type="match status" value="1"/>
</dbReference>
<dbReference type="InterPro" id="IPR023996">
    <property type="entry name" value="TonB-dep_OMP_SusC/RagA"/>
</dbReference>
<dbReference type="GO" id="GO:0009279">
    <property type="term" value="C:cell outer membrane"/>
    <property type="evidence" value="ECO:0007669"/>
    <property type="project" value="UniProtKB-SubCell"/>
</dbReference>
<keyword evidence="7 8" id="KW-0998">Cell outer membrane</keyword>
<feature type="chain" id="PRO_5035324479" evidence="10">
    <location>
        <begin position="22"/>
        <end position="918"/>
    </location>
</feature>
<dbReference type="AlphaFoldDB" id="A0A8J2UBZ6"/>
<keyword evidence="4 8" id="KW-0812">Transmembrane</keyword>
<feature type="domain" description="TonB-dependent receptor plug" evidence="12">
    <location>
        <begin position="115"/>
        <end position="236"/>
    </location>
</feature>
<keyword evidence="14" id="KW-1185">Reference proteome</keyword>
<evidence type="ECO:0000256" key="8">
    <source>
        <dbReference type="PROSITE-ProRule" id="PRU01360"/>
    </source>
</evidence>
<sequence length="918" mass="97940">MRTKLLLLLSSVVFTFAISNAQTIPIKGTVTNSKGVAIPAATIKIKSSKIGTQTDENGNFTLSVDPGKTLVISAVGYEPIELKAQDNLQAVLKEKDNNLAEVVVTANAIKREQRSLGYAAPTVKAAELTVGQSSSALTSLTGRVAGINVTSNTGAPGGSTRVVLRGGSSVTGNNQALIVVDGVPYNNSDNIGGGSLTAVNFGNRGNDINPDDVASITVLAGPAATALYGSRASNGALIITTKSGTNNKKAEITVSSTNTFSSILKLPDLQNQYGQGYYTGVKSDGTLAYNTQDWGDNFSWGAPFTGQVLPWGQQIDGVQLKKPYSADANNIRHFFSTGFATDNNIAVTSGNDKASYYLGLNALNSNGIYPTSVDGYNKYSVRFNGKANLSNDFYTSVNFNYVKINSGNVAGGQAGGSVLASLYQTPRDIPIDKMGDLNNKYYGYGYTDASGGYHSDKYGFYNEFYPSPYFLLANYRNYDDVDRVTGGLNLGYKPVPWLDVLERVTTDFSSDRRRLQTPKYTYSPADPGTAGNPPAYPASALVTSNGGYEEDTYTIGEINHDLMVTAKHDLGTDFSGSLMVGNNVRLDNATTTTISTNQSSGLIAPGWYNFGNSNGPVAATNNRSVQRRVSVYAGLDLAYRNIAYLDATARNDWSSTLPVNSNSFFYPSVSGAFIFTELIKGSNFNRILNYGKVRASWAQVGNDAGPYLLGTTYSQAAIADGYSGGVTVFPFSGVPGFMINDRLGDPLIKPEITTSREVGTELGFLDNRLSVIANYYSNRSKNQIISSSVAPSSGYLFSTVNAGVVENKGVELTLRGTPIKTHNFSLELFATYTKNDNKVLSLPNHAQIVIGGFNGMAIVAQEGLPYGEFYAVTNQTENGHTVVSAADGQPVPTTTAVYLGSYNPKYQASFGGTLTYKS</sequence>
<protein>
    <submittedName>
        <fullName evidence="13">SusC/RagA family TonB-linked outer membrane protein</fullName>
    </submittedName>
</protein>
<evidence type="ECO:0000313" key="14">
    <source>
        <dbReference type="Proteomes" id="UP000607559"/>
    </source>
</evidence>
<gene>
    <name evidence="13" type="ORF">GCM10011511_19150</name>
</gene>
<dbReference type="SUPFAM" id="SSF56935">
    <property type="entry name" value="Porins"/>
    <property type="match status" value="1"/>
</dbReference>
<comment type="similarity">
    <text evidence="8 9">Belongs to the TonB-dependent receptor family.</text>
</comment>
<dbReference type="Gene3D" id="2.60.40.1120">
    <property type="entry name" value="Carboxypeptidase-like, regulatory domain"/>
    <property type="match status" value="1"/>
</dbReference>
<evidence type="ECO:0000313" key="13">
    <source>
        <dbReference type="EMBL" id="GGA96053.1"/>
    </source>
</evidence>
<dbReference type="InterPro" id="IPR012910">
    <property type="entry name" value="Plug_dom"/>
</dbReference>
<evidence type="ECO:0000256" key="10">
    <source>
        <dbReference type="SAM" id="SignalP"/>
    </source>
</evidence>
<keyword evidence="10" id="KW-0732">Signal</keyword>
<evidence type="ECO:0000256" key="2">
    <source>
        <dbReference type="ARBA" id="ARBA00022448"/>
    </source>
</evidence>
<dbReference type="InterPro" id="IPR039426">
    <property type="entry name" value="TonB-dep_rcpt-like"/>
</dbReference>
<feature type="signal peptide" evidence="10">
    <location>
        <begin position="1"/>
        <end position="21"/>
    </location>
</feature>
<keyword evidence="5 9" id="KW-0798">TonB box</keyword>
<dbReference type="Pfam" id="PF13715">
    <property type="entry name" value="CarbopepD_reg_2"/>
    <property type="match status" value="1"/>
</dbReference>
<dbReference type="InterPro" id="IPR037066">
    <property type="entry name" value="Plug_dom_sf"/>
</dbReference>
<reference evidence="13" key="1">
    <citation type="journal article" date="2014" name="Int. J. Syst. Evol. Microbiol.">
        <title>Complete genome sequence of Corynebacterium casei LMG S-19264T (=DSM 44701T), isolated from a smear-ripened cheese.</title>
        <authorList>
            <consortium name="US DOE Joint Genome Institute (JGI-PGF)"/>
            <person name="Walter F."/>
            <person name="Albersmeier A."/>
            <person name="Kalinowski J."/>
            <person name="Ruckert C."/>
        </authorList>
    </citation>
    <scope>NUCLEOTIDE SEQUENCE</scope>
    <source>
        <strain evidence="13">CGMCC 1.15448</strain>
    </source>
</reference>
<evidence type="ECO:0000256" key="7">
    <source>
        <dbReference type="ARBA" id="ARBA00023237"/>
    </source>
</evidence>
<evidence type="ECO:0000256" key="9">
    <source>
        <dbReference type="RuleBase" id="RU003357"/>
    </source>
</evidence>
<dbReference type="Pfam" id="PF07715">
    <property type="entry name" value="Plug"/>
    <property type="match status" value="1"/>
</dbReference>
<name>A0A8J2UBZ6_9BACT</name>
<dbReference type="NCBIfam" id="TIGR04056">
    <property type="entry name" value="OMP_RagA_SusC"/>
    <property type="match status" value="1"/>
</dbReference>
<evidence type="ECO:0000259" key="12">
    <source>
        <dbReference type="Pfam" id="PF07715"/>
    </source>
</evidence>
<keyword evidence="3 8" id="KW-1134">Transmembrane beta strand</keyword>
<evidence type="ECO:0000256" key="5">
    <source>
        <dbReference type="ARBA" id="ARBA00023077"/>
    </source>
</evidence>
<keyword evidence="6 8" id="KW-0472">Membrane</keyword>